<comment type="similarity">
    <text evidence="2 5">Belongs to the glycosyl hydrolase 43 family.</text>
</comment>
<dbReference type="CDD" id="cd08981">
    <property type="entry name" value="GH43_Bt1873-like"/>
    <property type="match status" value="1"/>
</dbReference>
<keyword evidence="3 5" id="KW-0378">Hydrolase</keyword>
<dbReference type="Pfam" id="PF04616">
    <property type="entry name" value="Glyco_hydro_43"/>
    <property type="match status" value="1"/>
</dbReference>
<gene>
    <name evidence="6" type="ORF">ESB00_10950</name>
</gene>
<dbReference type="PANTHER" id="PTHR43301">
    <property type="entry name" value="ARABINAN ENDO-1,5-ALPHA-L-ARABINOSIDASE"/>
    <property type="match status" value="1"/>
</dbReference>
<dbReference type="Proteomes" id="UP000290218">
    <property type="component" value="Unassembled WGS sequence"/>
</dbReference>
<dbReference type="InterPro" id="IPR006710">
    <property type="entry name" value="Glyco_hydro_43"/>
</dbReference>
<dbReference type="AlphaFoldDB" id="A0A4V1M6Y1"/>
<evidence type="ECO:0000256" key="3">
    <source>
        <dbReference type="ARBA" id="ARBA00022801"/>
    </source>
</evidence>
<comment type="caution">
    <text evidence="6">The sequence shown here is derived from an EMBL/GenBank/DDBJ whole genome shotgun (WGS) entry which is preliminary data.</text>
</comment>
<dbReference type="EMBL" id="SDHX01000001">
    <property type="protein sequence ID" value="RXK56979.1"/>
    <property type="molecule type" value="Genomic_DNA"/>
</dbReference>
<protein>
    <submittedName>
        <fullName evidence="6">Glycoside hydrolase</fullName>
    </submittedName>
</protein>
<dbReference type="InterPro" id="IPR050727">
    <property type="entry name" value="GH43_arabinanases"/>
</dbReference>
<accession>A0A4V1M6Y1</accession>
<evidence type="ECO:0000256" key="5">
    <source>
        <dbReference type="RuleBase" id="RU361187"/>
    </source>
</evidence>
<dbReference type="GO" id="GO:0005975">
    <property type="term" value="P:carbohydrate metabolic process"/>
    <property type="evidence" value="ECO:0007669"/>
    <property type="project" value="InterPro"/>
</dbReference>
<keyword evidence="4 5" id="KW-0326">Glycosidase</keyword>
<evidence type="ECO:0000256" key="4">
    <source>
        <dbReference type="ARBA" id="ARBA00023295"/>
    </source>
</evidence>
<proteinExistence type="inferred from homology"/>
<reference evidence="6 7" key="1">
    <citation type="submission" date="2019-01" db="EMBL/GenBank/DDBJ databases">
        <title>Lacunisphaera sp. strain TWA-58.</title>
        <authorList>
            <person name="Chen W.-M."/>
        </authorList>
    </citation>
    <scope>NUCLEOTIDE SEQUENCE [LARGE SCALE GENOMIC DNA]</scope>
    <source>
        <strain evidence="6 7">TWA-58</strain>
    </source>
</reference>
<keyword evidence="7" id="KW-1185">Reference proteome</keyword>
<dbReference type="PANTHER" id="PTHR43301:SF3">
    <property type="entry name" value="ARABINAN ENDO-1,5-ALPHA-L-ARABINOSIDASE A-RELATED"/>
    <property type="match status" value="1"/>
</dbReference>
<sequence>MAATDLRVRDPFILPDPATKTYYLYRQIANGRRDTTEGVRGVEVFQSKDLRTWTGPQTVFAQPPGFWADAEVWAPEVHKYQEKYHLFVTFTANRPLPGDSAAGAPPMRPRGTQILVADQPTGPFRPFANQAHTPAGWMSLDGTLWIEDGVPWMIFCHEWHQITDGTMDLVQLKPDLSAPVGEPRVLFPATAAPWVKSMKESIGGHHGYVTDGPFLFRTKIGKLLMIWSSFGTQRYAIGIAESVSGKVTGPWVQHPEPLFKADGGHGMIFTTFEGQLTLCFHQPNTRPDERMRFYPLEDTGDTLRLLNQQ</sequence>
<dbReference type="SUPFAM" id="SSF75005">
    <property type="entry name" value="Arabinanase/levansucrase/invertase"/>
    <property type="match status" value="1"/>
</dbReference>
<dbReference type="GO" id="GO:0004553">
    <property type="term" value="F:hydrolase activity, hydrolyzing O-glycosyl compounds"/>
    <property type="evidence" value="ECO:0007669"/>
    <property type="project" value="InterPro"/>
</dbReference>
<evidence type="ECO:0000313" key="6">
    <source>
        <dbReference type="EMBL" id="RXK56979.1"/>
    </source>
</evidence>
<comment type="pathway">
    <text evidence="1">Glycan metabolism; L-arabinan degradation.</text>
</comment>
<organism evidence="6 7">
    <name type="scientific">Oleiharenicola lentus</name>
    <dbReference type="NCBI Taxonomy" id="2508720"/>
    <lineage>
        <taxon>Bacteria</taxon>
        <taxon>Pseudomonadati</taxon>
        <taxon>Verrucomicrobiota</taxon>
        <taxon>Opitutia</taxon>
        <taxon>Opitutales</taxon>
        <taxon>Opitutaceae</taxon>
        <taxon>Oleiharenicola</taxon>
    </lineage>
</organism>
<dbReference type="InterPro" id="IPR023296">
    <property type="entry name" value="Glyco_hydro_beta-prop_sf"/>
</dbReference>
<name>A0A4V1M6Y1_9BACT</name>
<evidence type="ECO:0000256" key="1">
    <source>
        <dbReference type="ARBA" id="ARBA00004834"/>
    </source>
</evidence>
<evidence type="ECO:0000256" key="2">
    <source>
        <dbReference type="ARBA" id="ARBA00009865"/>
    </source>
</evidence>
<evidence type="ECO:0000313" key="7">
    <source>
        <dbReference type="Proteomes" id="UP000290218"/>
    </source>
</evidence>
<dbReference type="OrthoDB" id="9763933at2"/>
<dbReference type="Gene3D" id="2.115.10.20">
    <property type="entry name" value="Glycosyl hydrolase domain, family 43"/>
    <property type="match status" value="1"/>
</dbReference>